<proteinExistence type="predicted"/>
<name>A0A0P9EEJ5_9BACL</name>
<accession>A0A0P9EEJ5</accession>
<organism evidence="1 2">
    <name type="scientific">Alicyclobacillus ferrooxydans</name>
    <dbReference type="NCBI Taxonomy" id="471514"/>
    <lineage>
        <taxon>Bacteria</taxon>
        <taxon>Bacillati</taxon>
        <taxon>Bacillota</taxon>
        <taxon>Bacilli</taxon>
        <taxon>Bacillales</taxon>
        <taxon>Alicyclobacillaceae</taxon>
        <taxon>Alicyclobacillus</taxon>
    </lineage>
</organism>
<reference evidence="1 2" key="1">
    <citation type="submission" date="2015-09" db="EMBL/GenBank/DDBJ databases">
        <title>Draft genome sequence of Alicyclobacillus ferrooxydans DSM 22381.</title>
        <authorList>
            <person name="Hemp J."/>
        </authorList>
    </citation>
    <scope>NUCLEOTIDE SEQUENCE [LARGE SCALE GENOMIC DNA]</scope>
    <source>
        <strain evidence="1 2">TC-34</strain>
    </source>
</reference>
<comment type="caution">
    <text evidence="1">The sequence shown here is derived from an EMBL/GenBank/DDBJ whole genome shotgun (WGS) entry which is preliminary data.</text>
</comment>
<dbReference type="PATRIC" id="fig|471514.4.peg.1680"/>
<keyword evidence="2" id="KW-1185">Reference proteome</keyword>
<dbReference type="AlphaFoldDB" id="A0A0P9EEJ5"/>
<gene>
    <name evidence="1" type="ORF">AN477_20915</name>
</gene>
<dbReference type="Proteomes" id="UP000050482">
    <property type="component" value="Unassembled WGS sequence"/>
</dbReference>
<sequence length="180" mass="20842">MTIHQFMYLNLRPGIYNKSQREWLFQKAVSCLDRHAVLEVHSHSNLMVERTLTLRPGLRYIAFKDRPNHMVTQICQRYGGHQTSQSVGDDQAFYIDGRCIDGVQIARQTIHLLHKPQRFTPSLRRLVVWTSHVPHQLMDLLHDEGWEFDVCDTPRVGLVTTILARRATLYLPSSPLVQGS</sequence>
<evidence type="ECO:0000313" key="2">
    <source>
        <dbReference type="Proteomes" id="UP000050482"/>
    </source>
</evidence>
<dbReference type="RefSeq" id="WP_054971132.1">
    <property type="nucleotide sequence ID" value="NZ_LJCO01000096.1"/>
</dbReference>
<protein>
    <submittedName>
        <fullName evidence="1">Uncharacterized protein</fullName>
    </submittedName>
</protein>
<evidence type="ECO:0000313" key="1">
    <source>
        <dbReference type="EMBL" id="KPV40782.1"/>
    </source>
</evidence>
<dbReference type="EMBL" id="LJCO01000096">
    <property type="protein sequence ID" value="KPV40782.1"/>
    <property type="molecule type" value="Genomic_DNA"/>
</dbReference>
<dbReference type="OrthoDB" id="9962553at2"/>